<proteinExistence type="predicted"/>
<protein>
    <submittedName>
        <fullName evidence="1">Uncharacterized protein</fullName>
    </submittedName>
</protein>
<reference evidence="1" key="2">
    <citation type="journal article" date="2015" name="Data Brief">
        <title>Shoot transcriptome of the giant reed, Arundo donax.</title>
        <authorList>
            <person name="Barrero R.A."/>
            <person name="Guerrero F.D."/>
            <person name="Moolhuijzen P."/>
            <person name="Goolsby J.A."/>
            <person name="Tidwell J."/>
            <person name="Bellgard S.E."/>
            <person name="Bellgard M.I."/>
        </authorList>
    </citation>
    <scope>NUCLEOTIDE SEQUENCE</scope>
    <source>
        <tissue evidence="1">Shoot tissue taken approximately 20 cm above the soil surface</tissue>
    </source>
</reference>
<organism evidence="1">
    <name type="scientific">Arundo donax</name>
    <name type="common">Giant reed</name>
    <name type="synonym">Donax arundinaceus</name>
    <dbReference type="NCBI Taxonomy" id="35708"/>
    <lineage>
        <taxon>Eukaryota</taxon>
        <taxon>Viridiplantae</taxon>
        <taxon>Streptophyta</taxon>
        <taxon>Embryophyta</taxon>
        <taxon>Tracheophyta</taxon>
        <taxon>Spermatophyta</taxon>
        <taxon>Magnoliopsida</taxon>
        <taxon>Liliopsida</taxon>
        <taxon>Poales</taxon>
        <taxon>Poaceae</taxon>
        <taxon>PACMAD clade</taxon>
        <taxon>Arundinoideae</taxon>
        <taxon>Arundineae</taxon>
        <taxon>Arundo</taxon>
    </lineage>
</organism>
<evidence type="ECO:0000313" key="1">
    <source>
        <dbReference type="EMBL" id="JAD22644.1"/>
    </source>
</evidence>
<dbReference type="EMBL" id="GBRH01275251">
    <property type="protein sequence ID" value="JAD22644.1"/>
    <property type="molecule type" value="Transcribed_RNA"/>
</dbReference>
<reference evidence="1" key="1">
    <citation type="submission" date="2014-09" db="EMBL/GenBank/DDBJ databases">
        <authorList>
            <person name="Magalhaes I.L.F."/>
            <person name="Oliveira U."/>
            <person name="Santos F.R."/>
            <person name="Vidigal T.H.D.A."/>
            <person name="Brescovit A.D."/>
            <person name="Santos A.J."/>
        </authorList>
    </citation>
    <scope>NUCLEOTIDE SEQUENCE</scope>
    <source>
        <tissue evidence="1">Shoot tissue taken approximately 20 cm above the soil surface</tissue>
    </source>
</reference>
<sequence>MGGEGTAVARACK</sequence>
<accession>A0A0A8Y9V5</accession>
<name>A0A0A8Y9V5_ARUDO</name>